<reference evidence="1 2" key="1">
    <citation type="journal article" date="2014" name="PLoS Genet.">
        <title>Phylogenetically driven sequencing of extremely halophilic archaea reveals strategies for static and dynamic osmo-response.</title>
        <authorList>
            <person name="Becker E.A."/>
            <person name="Seitzer P.M."/>
            <person name="Tritt A."/>
            <person name="Larsen D."/>
            <person name="Krusor M."/>
            <person name="Yao A.I."/>
            <person name="Wu D."/>
            <person name="Madern D."/>
            <person name="Eisen J.A."/>
            <person name="Darling A.E."/>
            <person name="Facciotti M.T."/>
        </authorList>
    </citation>
    <scope>NUCLEOTIDE SEQUENCE [LARGE SCALE GENOMIC DNA]</scope>
    <source>
        <strain evidence="1 2">DSM 12278</strain>
    </source>
</reference>
<dbReference type="PROSITE" id="PS51257">
    <property type="entry name" value="PROKAR_LIPOPROTEIN"/>
    <property type="match status" value="1"/>
</dbReference>
<dbReference type="AlphaFoldDB" id="M0AZI9"/>
<dbReference type="Proteomes" id="UP000011554">
    <property type="component" value="Unassembled WGS sequence"/>
</dbReference>
<dbReference type="PATRIC" id="fig|29540.5.peg.846"/>
<dbReference type="eggNOG" id="arCOG06417">
    <property type="taxonomic scope" value="Archaea"/>
</dbReference>
<name>M0AZI9_NATA1</name>
<comment type="caution">
    <text evidence="1">The sequence shown here is derived from an EMBL/GenBank/DDBJ whole genome shotgun (WGS) entry which is preliminary data.</text>
</comment>
<evidence type="ECO:0008006" key="3">
    <source>
        <dbReference type="Google" id="ProtNLM"/>
    </source>
</evidence>
<organism evidence="1 2">
    <name type="scientific">Natrialba asiatica (strain ATCC 700177 / DSM 12278 / JCM 9576 / FERM P-10747 / NBRC 102637 / 172P1)</name>
    <dbReference type="NCBI Taxonomy" id="29540"/>
    <lineage>
        <taxon>Archaea</taxon>
        <taxon>Methanobacteriati</taxon>
        <taxon>Methanobacteriota</taxon>
        <taxon>Stenosarchaea group</taxon>
        <taxon>Halobacteria</taxon>
        <taxon>Halobacteriales</taxon>
        <taxon>Natrialbaceae</taxon>
        <taxon>Natrialba</taxon>
    </lineage>
</organism>
<proteinExistence type="predicted"/>
<evidence type="ECO:0000313" key="2">
    <source>
        <dbReference type="Proteomes" id="UP000011554"/>
    </source>
</evidence>
<gene>
    <name evidence="1" type="ORF">C481_04201</name>
</gene>
<dbReference type="STRING" id="29540.C481_04201"/>
<dbReference type="EMBL" id="AOIO01000013">
    <property type="protein sequence ID" value="ELZ03940.1"/>
    <property type="molecule type" value="Genomic_DNA"/>
</dbReference>
<dbReference type="RefSeq" id="WP_006107734.1">
    <property type="nucleotide sequence ID" value="NZ_AOIO01000013.1"/>
</dbReference>
<keyword evidence="2" id="KW-1185">Reference proteome</keyword>
<dbReference type="OrthoDB" id="207641at2157"/>
<sequence length="244" mass="26453">MTKTTGETRSRRVFLSLIGGTGISAVAGCNSHLIGQSESSVRTADESISVGPDATGLTDDKRERYTDRMAETYGLSAAEKIIPDIADLNRRLQPGLALSNLVWDDTQSLTVTNSSGATLVESDNYAALYENEQSSSSTEGHYVYWLWSCARPQEANELRELWSHIDVTGGGDVMVYDPGGDVSDNGTVGPHPEKTGQDTDEFAVRWTGEHDGLQTVTGSLSERRVDGDERGFEWTVSLACAPNR</sequence>
<accession>M0AZI9</accession>
<protein>
    <recommendedName>
        <fullName evidence="3">Lipoprotein</fullName>
    </recommendedName>
</protein>
<evidence type="ECO:0000313" key="1">
    <source>
        <dbReference type="EMBL" id="ELZ03940.1"/>
    </source>
</evidence>